<proteinExistence type="predicted"/>
<accession>A0A2J7R2Q4</accession>
<dbReference type="InParanoid" id="A0A2J7R2Q4"/>
<reference evidence="3 4" key="1">
    <citation type="submission" date="2017-12" db="EMBL/GenBank/DDBJ databases">
        <title>Hemimetabolous genomes reveal molecular basis of termite eusociality.</title>
        <authorList>
            <person name="Harrison M.C."/>
            <person name="Jongepier E."/>
            <person name="Robertson H.M."/>
            <person name="Arning N."/>
            <person name="Bitard-Feildel T."/>
            <person name="Chao H."/>
            <person name="Childers C.P."/>
            <person name="Dinh H."/>
            <person name="Doddapaneni H."/>
            <person name="Dugan S."/>
            <person name="Gowin J."/>
            <person name="Greiner C."/>
            <person name="Han Y."/>
            <person name="Hu H."/>
            <person name="Hughes D.S.T."/>
            <person name="Huylmans A.-K."/>
            <person name="Kemena C."/>
            <person name="Kremer L.P.M."/>
            <person name="Lee S.L."/>
            <person name="Lopez-Ezquerra A."/>
            <person name="Mallet L."/>
            <person name="Monroy-Kuhn J.M."/>
            <person name="Moser A."/>
            <person name="Murali S.C."/>
            <person name="Muzny D.M."/>
            <person name="Otani S."/>
            <person name="Piulachs M.-D."/>
            <person name="Poelchau M."/>
            <person name="Qu J."/>
            <person name="Schaub F."/>
            <person name="Wada-Katsumata A."/>
            <person name="Worley K.C."/>
            <person name="Xie Q."/>
            <person name="Ylla G."/>
            <person name="Poulsen M."/>
            <person name="Gibbs R.A."/>
            <person name="Schal C."/>
            <person name="Richards S."/>
            <person name="Belles X."/>
            <person name="Korb J."/>
            <person name="Bornberg-Bauer E."/>
        </authorList>
    </citation>
    <scope>NUCLEOTIDE SEQUENCE [LARGE SCALE GENOMIC DNA]</scope>
    <source>
        <tissue evidence="3">Whole body</tissue>
    </source>
</reference>
<organism evidence="3 4">
    <name type="scientific">Cryptotermes secundus</name>
    <dbReference type="NCBI Taxonomy" id="105785"/>
    <lineage>
        <taxon>Eukaryota</taxon>
        <taxon>Metazoa</taxon>
        <taxon>Ecdysozoa</taxon>
        <taxon>Arthropoda</taxon>
        <taxon>Hexapoda</taxon>
        <taxon>Insecta</taxon>
        <taxon>Pterygota</taxon>
        <taxon>Neoptera</taxon>
        <taxon>Polyneoptera</taxon>
        <taxon>Dictyoptera</taxon>
        <taxon>Blattodea</taxon>
        <taxon>Blattoidea</taxon>
        <taxon>Termitoidae</taxon>
        <taxon>Kalotermitidae</taxon>
        <taxon>Cryptotermitinae</taxon>
        <taxon>Cryptotermes</taxon>
    </lineage>
</organism>
<feature type="region of interest" description="Disordered" evidence="1">
    <location>
        <begin position="379"/>
        <end position="399"/>
    </location>
</feature>
<feature type="compositionally biased region" description="Basic and acidic residues" evidence="1">
    <location>
        <begin position="544"/>
        <end position="553"/>
    </location>
</feature>
<evidence type="ECO:0000256" key="1">
    <source>
        <dbReference type="SAM" id="MobiDB-lite"/>
    </source>
</evidence>
<feature type="transmembrane region" description="Helical" evidence="2">
    <location>
        <begin position="7"/>
        <end position="29"/>
    </location>
</feature>
<feature type="region of interest" description="Disordered" evidence="1">
    <location>
        <begin position="289"/>
        <end position="310"/>
    </location>
</feature>
<feature type="compositionally biased region" description="Polar residues" evidence="1">
    <location>
        <begin position="844"/>
        <end position="857"/>
    </location>
</feature>
<keyword evidence="2" id="KW-1133">Transmembrane helix</keyword>
<feature type="compositionally biased region" description="Acidic residues" evidence="1">
    <location>
        <begin position="289"/>
        <end position="303"/>
    </location>
</feature>
<feature type="region of interest" description="Disordered" evidence="1">
    <location>
        <begin position="1020"/>
        <end position="1093"/>
    </location>
</feature>
<dbReference type="OrthoDB" id="10072397at2759"/>
<sequence length="1111" mass="122136">MPTVSSLLSGSVSVGILAGVVSGLFYLVVTGIRWAGELKLQSGDWFYRHIRNRFSRAAAVTENNTAHENGTAMNTDSAQVREFIERLVETLVSGQLDDVKVNRAYTHPEYDRMFACHHTALCENLVQLSFALHMAISNKPLPEEETPSAVHAALKQRVQHIIHEAMTLPNLKNHVPTENGTAFHKWDDDITSMTYEDILATAILNKVIERFQQRTDAVLPDAVDGDRGVPAFCSIEQAPKYISRVEIGVNNHDGDSSLQEGLGNWSESSHAEPLSMTIEECIEEEVTMYDSAGEEEEEEEEDRSSDGMAANSSELDFYLSGLSFIKRRRVPFPELGVDIVDGAREEEQSESSQPTDLISPVDSWEENWLFQRRHLKAGGTSDAARRSPMPVPMLVPNPSEDFRARIGDRDAEEISDLSDCSDGALEDIVLSGVETAPTDIHVPEDSVTSERHAATVERPQEQSFMTTAAEGSTEMELTEATNLNLVKAPSVECLSEFGQQDSEYTEDYALVTQRQVGSLTEQIGPASAPVPKPRTFAVPSRPSKSPECETWADAKQETELATPPRPGTDQSDANCTLPCTGTIAEREHRKWENAPPLPNNPYSPENINKRLSKQSAGFSSRSSSCTSIDFPELEATQGTSPLKVICASGELDYKRYGRDYYINHSRMASGEIRSSSRVTSPLLQQKCASFMIQQMDTEQIVKAETNGAKEVTESHSHVESEIAKWQKEIDQSEQQWLRKLQHSSSVESVGTGKLQYSSSAESAATGKFQHSGSAESAATGKFQHSGSAESAATGKFHHSGSAESAATGKLQHTGSLDSATTEKLQHSGSLESATTGKLPDARPQKNQLISNTQNRGSSELESKPSRRNIQGARNKVIEGVEWSNSSYMTPSDCSTVSSDLELDSDVPVVLPSVKELAKHFSGGQTSNSDSSVMKAVPNPHHSRMVEISREVLILEREKQQQPIREVHSLTARSISREFREGLRRNLPSHLDRNLHTTAGITASNGMEDLSSGSYELFITSRNRDTQMTPSNGSKDMESGEQEDRVPTGPECSSMKELSECDMYSTDTRGYDSFPGHTSDESGTQSLTPSTGGRRKLQNSIAFWEQLQHYGK</sequence>
<gene>
    <name evidence="3" type="ORF">B7P43_G09476</name>
</gene>
<feature type="compositionally biased region" description="Polar residues" evidence="1">
    <location>
        <begin position="767"/>
        <end position="790"/>
    </location>
</feature>
<feature type="compositionally biased region" description="Polar residues" evidence="1">
    <location>
        <begin position="810"/>
        <end position="835"/>
    </location>
</feature>
<feature type="compositionally biased region" description="Basic and acidic residues" evidence="1">
    <location>
        <begin position="1034"/>
        <end position="1045"/>
    </location>
</feature>
<feature type="region of interest" description="Disordered" evidence="1">
    <location>
        <begin position="523"/>
        <end position="553"/>
    </location>
</feature>
<keyword evidence="4" id="KW-1185">Reference proteome</keyword>
<feature type="region of interest" description="Disordered" evidence="1">
    <location>
        <begin position="767"/>
        <end position="871"/>
    </location>
</feature>
<keyword evidence="2" id="KW-0812">Transmembrane</keyword>
<dbReference type="AlphaFoldDB" id="A0A2J7R2Q4"/>
<keyword evidence="2" id="KW-0472">Membrane</keyword>
<comment type="caution">
    <text evidence="3">The sequence shown here is derived from an EMBL/GenBank/DDBJ whole genome shotgun (WGS) entry which is preliminary data.</text>
</comment>
<evidence type="ECO:0000313" key="4">
    <source>
        <dbReference type="Proteomes" id="UP000235965"/>
    </source>
</evidence>
<protein>
    <submittedName>
        <fullName evidence="3">Uncharacterized protein</fullName>
    </submittedName>
</protein>
<evidence type="ECO:0000256" key="2">
    <source>
        <dbReference type="SAM" id="Phobius"/>
    </source>
</evidence>
<dbReference type="STRING" id="105785.A0A2J7R2Q4"/>
<name>A0A2J7R2Q4_9NEOP</name>
<dbReference type="Proteomes" id="UP000235965">
    <property type="component" value="Unassembled WGS sequence"/>
</dbReference>
<dbReference type="EMBL" id="NEVH01007828">
    <property type="protein sequence ID" value="PNF35096.1"/>
    <property type="molecule type" value="Genomic_DNA"/>
</dbReference>
<feature type="compositionally biased region" description="Polar residues" evidence="1">
    <location>
        <begin position="1080"/>
        <end position="1090"/>
    </location>
</feature>
<evidence type="ECO:0000313" key="3">
    <source>
        <dbReference type="EMBL" id="PNF35096.1"/>
    </source>
</evidence>